<evidence type="ECO:0000313" key="1">
    <source>
        <dbReference type="EMBL" id="CEN38698.1"/>
    </source>
</evidence>
<name>A0A0B7HAF9_9FLAO</name>
<protein>
    <submittedName>
        <fullName evidence="1">Uncharacterized protein</fullName>
    </submittedName>
</protein>
<accession>A0A0B7HAF9</accession>
<evidence type="ECO:0000313" key="2">
    <source>
        <dbReference type="Proteomes" id="UP000038083"/>
    </source>
</evidence>
<gene>
    <name evidence="1" type="ORF">CCYN74_30239</name>
</gene>
<reference evidence="1 2" key="1">
    <citation type="submission" date="2015-01" db="EMBL/GenBank/DDBJ databases">
        <authorList>
            <person name="MANFREDI Pablo"/>
        </authorList>
    </citation>
    <scope>NUCLEOTIDE SEQUENCE [LARGE SCALE GENOMIC DNA]</scope>
    <source>
        <strain evidence="1 2">Ccy74</strain>
    </source>
</reference>
<dbReference type="AlphaFoldDB" id="A0A0B7HAF9"/>
<dbReference type="Proteomes" id="UP000038083">
    <property type="component" value="Unassembled WGS sequence"/>
</dbReference>
<proteinExistence type="predicted"/>
<dbReference type="RefSeq" id="WP_018278720.1">
    <property type="nucleotide sequence ID" value="NZ_CDOF01000022.1"/>
</dbReference>
<sequence length="366" mass="43932">MKHIEELKQLFNKAQNDYQTLKANIESQVVRWFWASNTMFRLNPFWFEENRYSKGKILKEEPTKNRQYAVQYGVNAADEIIVARGMTSFKDNFYETFYFRNQNEILSYHFDYGNDKELINIKKFMYENNQLTEIHSFFEENGYWIEHFIYENDKLIRKEWQGVDNYGENFNRTMNYDYDEIGQLKTIKEGDYIWYQKPQKGLSYKKLTELVQEKLLALLKQNIKNHAPSEKLYCINLSYFSQNIIPPQIGFGTQSDREQWTEDESHSDIIWNVADYSHWVEIDTDDETANLFDLFNQQTELNEKYSTATKVMVECAKVLKQDLQEFNLNKTDDFVIVAGYFDQSDFKKNFKAINPEKMNEFKKILK</sequence>
<dbReference type="EMBL" id="CDOG01000023">
    <property type="protein sequence ID" value="CEN38698.1"/>
    <property type="molecule type" value="Genomic_DNA"/>
</dbReference>
<organism evidence="1 2">
    <name type="scientific">Capnocytophaga cynodegmi</name>
    <dbReference type="NCBI Taxonomy" id="28189"/>
    <lineage>
        <taxon>Bacteria</taxon>
        <taxon>Pseudomonadati</taxon>
        <taxon>Bacteroidota</taxon>
        <taxon>Flavobacteriia</taxon>
        <taxon>Flavobacteriales</taxon>
        <taxon>Flavobacteriaceae</taxon>
        <taxon>Capnocytophaga</taxon>
    </lineage>
</organism>